<dbReference type="AlphaFoldDB" id="A0A0N1PAM9"/>
<evidence type="ECO:0000313" key="3">
    <source>
        <dbReference type="EMBL" id="KPI82522.1"/>
    </source>
</evidence>
<comment type="caution">
    <text evidence="3">The sequence shown here is derived from an EMBL/GenBank/DDBJ whole genome shotgun (WGS) entry which is preliminary data.</text>
</comment>
<protein>
    <submittedName>
        <fullName evidence="3">Uncharacterized protein</fullName>
    </submittedName>
</protein>
<organism evidence="3 4">
    <name type="scientific">Leptomonas seymouri</name>
    <dbReference type="NCBI Taxonomy" id="5684"/>
    <lineage>
        <taxon>Eukaryota</taxon>
        <taxon>Discoba</taxon>
        <taxon>Euglenozoa</taxon>
        <taxon>Kinetoplastea</taxon>
        <taxon>Metakinetoplastina</taxon>
        <taxon>Trypanosomatida</taxon>
        <taxon>Trypanosomatidae</taxon>
        <taxon>Leishmaniinae</taxon>
        <taxon>Leptomonas</taxon>
    </lineage>
</organism>
<dbReference type="VEuPathDB" id="TriTrypDB:Lsey_0820_0010"/>
<accession>A0A0N1PAM9</accession>
<evidence type="ECO:0000313" key="4">
    <source>
        <dbReference type="Proteomes" id="UP000038009"/>
    </source>
</evidence>
<keyword evidence="2" id="KW-1133">Transmembrane helix</keyword>
<dbReference type="Proteomes" id="UP000038009">
    <property type="component" value="Unassembled WGS sequence"/>
</dbReference>
<evidence type="ECO:0000256" key="2">
    <source>
        <dbReference type="SAM" id="Phobius"/>
    </source>
</evidence>
<name>A0A0N1PAM9_LEPSE</name>
<keyword evidence="4" id="KW-1185">Reference proteome</keyword>
<keyword evidence="2" id="KW-0812">Transmembrane</keyword>
<evidence type="ECO:0000256" key="1">
    <source>
        <dbReference type="SAM" id="MobiDB-lite"/>
    </source>
</evidence>
<feature type="transmembrane region" description="Helical" evidence="2">
    <location>
        <begin position="20"/>
        <end position="39"/>
    </location>
</feature>
<feature type="region of interest" description="Disordered" evidence="1">
    <location>
        <begin position="80"/>
        <end position="99"/>
    </location>
</feature>
<gene>
    <name evidence="3" type="ORF">ABL78_8467</name>
</gene>
<sequence>MGFAVEGGADYDAVSLEAHLYFFILSIYLSIYMCVCVCIQDLAIKQDVRSKHCASLCGVEICNGIPRYPRCSVREILSARSPSPWKSAPVRGLSQHCYP</sequence>
<proteinExistence type="predicted"/>
<keyword evidence="2" id="KW-0472">Membrane</keyword>
<dbReference type="EMBL" id="LJSK01000818">
    <property type="protein sequence ID" value="KPI82522.1"/>
    <property type="molecule type" value="Genomic_DNA"/>
</dbReference>
<reference evidence="3 4" key="1">
    <citation type="journal article" date="2015" name="PLoS Pathog.">
        <title>Leptomonas seymouri: Adaptations to the Dixenous Life Cycle Analyzed by Genome Sequencing, Transcriptome Profiling and Co-infection with Leishmania donovani.</title>
        <authorList>
            <person name="Kraeva N."/>
            <person name="Butenko A."/>
            <person name="Hlavacova J."/>
            <person name="Kostygov A."/>
            <person name="Myskova J."/>
            <person name="Grybchuk D."/>
            <person name="Lestinova T."/>
            <person name="Votypka J."/>
            <person name="Volf P."/>
            <person name="Opperdoes F."/>
            <person name="Flegontov P."/>
            <person name="Lukes J."/>
            <person name="Yurchenko V."/>
        </authorList>
    </citation>
    <scope>NUCLEOTIDE SEQUENCE [LARGE SCALE GENOMIC DNA]</scope>
    <source>
        <strain evidence="3 4">ATCC 30220</strain>
    </source>
</reference>